<accession>A0A5N6M987</accession>
<evidence type="ECO:0000313" key="1">
    <source>
        <dbReference type="EMBL" id="KAD3336992.1"/>
    </source>
</evidence>
<organism evidence="1 2">
    <name type="scientific">Mikania micrantha</name>
    <name type="common">bitter vine</name>
    <dbReference type="NCBI Taxonomy" id="192012"/>
    <lineage>
        <taxon>Eukaryota</taxon>
        <taxon>Viridiplantae</taxon>
        <taxon>Streptophyta</taxon>
        <taxon>Embryophyta</taxon>
        <taxon>Tracheophyta</taxon>
        <taxon>Spermatophyta</taxon>
        <taxon>Magnoliopsida</taxon>
        <taxon>eudicotyledons</taxon>
        <taxon>Gunneridae</taxon>
        <taxon>Pentapetalae</taxon>
        <taxon>asterids</taxon>
        <taxon>campanulids</taxon>
        <taxon>Asterales</taxon>
        <taxon>Asteraceae</taxon>
        <taxon>Asteroideae</taxon>
        <taxon>Heliantheae alliance</taxon>
        <taxon>Eupatorieae</taxon>
        <taxon>Mikania</taxon>
    </lineage>
</organism>
<proteinExistence type="predicted"/>
<name>A0A5N6M987_9ASTR</name>
<gene>
    <name evidence="1" type="ORF">E3N88_32512</name>
</gene>
<comment type="caution">
    <text evidence="1">The sequence shown here is derived from an EMBL/GenBank/DDBJ whole genome shotgun (WGS) entry which is preliminary data.</text>
</comment>
<dbReference type="AlphaFoldDB" id="A0A5N6M987"/>
<dbReference type="Proteomes" id="UP000326396">
    <property type="component" value="Linkage Group LG6"/>
</dbReference>
<reference evidence="1 2" key="1">
    <citation type="submission" date="2019-05" db="EMBL/GenBank/DDBJ databases">
        <title>Mikania micrantha, genome provides insights into the molecular mechanism of rapid growth.</title>
        <authorList>
            <person name="Liu B."/>
        </authorList>
    </citation>
    <scope>NUCLEOTIDE SEQUENCE [LARGE SCALE GENOMIC DNA]</scope>
    <source>
        <strain evidence="1">NLD-2019</strain>
        <tissue evidence="1">Leaf</tissue>
    </source>
</reference>
<protein>
    <submittedName>
        <fullName evidence="1">Uncharacterized protein</fullName>
    </submittedName>
</protein>
<keyword evidence="2" id="KW-1185">Reference proteome</keyword>
<evidence type="ECO:0000313" key="2">
    <source>
        <dbReference type="Proteomes" id="UP000326396"/>
    </source>
</evidence>
<sequence length="119" mass="13297">MMLGTPLASLFAAISFVELKFKWPNWHAKARPCHPAWPASRLVLPPLTPLYRVFWRLLTPSSIVFHSHLLSTEILPFAPRILFQLIDYGIGFGQALDRNPLPVASGIELMYATGPNSAD</sequence>
<dbReference type="EMBL" id="SZYD01000016">
    <property type="protein sequence ID" value="KAD3336992.1"/>
    <property type="molecule type" value="Genomic_DNA"/>
</dbReference>